<organism evidence="1 2">
    <name type="scientific">Patella caerulea</name>
    <name type="common">Rayed Mediterranean limpet</name>
    <dbReference type="NCBI Taxonomy" id="87958"/>
    <lineage>
        <taxon>Eukaryota</taxon>
        <taxon>Metazoa</taxon>
        <taxon>Spiralia</taxon>
        <taxon>Lophotrochozoa</taxon>
        <taxon>Mollusca</taxon>
        <taxon>Gastropoda</taxon>
        <taxon>Patellogastropoda</taxon>
        <taxon>Patelloidea</taxon>
        <taxon>Patellidae</taxon>
        <taxon>Patella</taxon>
    </lineage>
</organism>
<keyword evidence="2" id="KW-1185">Reference proteome</keyword>
<dbReference type="Proteomes" id="UP001347796">
    <property type="component" value="Unassembled WGS sequence"/>
</dbReference>
<sequence>MLAMTLINDGRQSFNNVVGIGSNGHDFEEQLKINFDNSDSLTLLKKLSEGGKDNGDATEVTSTSSNFDERLSRIVDIFVRNYDENLSASC</sequence>
<evidence type="ECO:0000313" key="2">
    <source>
        <dbReference type="Proteomes" id="UP001347796"/>
    </source>
</evidence>
<evidence type="ECO:0000313" key="1">
    <source>
        <dbReference type="EMBL" id="KAK6175888.1"/>
    </source>
</evidence>
<comment type="caution">
    <text evidence="1">The sequence shown here is derived from an EMBL/GenBank/DDBJ whole genome shotgun (WGS) entry which is preliminary data.</text>
</comment>
<proteinExistence type="predicted"/>
<name>A0AAN8PIU3_PATCE</name>
<dbReference type="AlphaFoldDB" id="A0AAN8PIU3"/>
<reference evidence="1 2" key="1">
    <citation type="submission" date="2024-01" db="EMBL/GenBank/DDBJ databases">
        <title>The genome of the rayed Mediterranean limpet Patella caerulea (Linnaeus, 1758).</title>
        <authorList>
            <person name="Anh-Thu Weber A."/>
            <person name="Halstead-Nussloch G."/>
        </authorList>
    </citation>
    <scope>NUCLEOTIDE SEQUENCE [LARGE SCALE GENOMIC DNA]</scope>
    <source>
        <strain evidence="1">AATW-2023a</strain>
        <tissue evidence="1">Whole specimen</tissue>
    </source>
</reference>
<gene>
    <name evidence="1" type="ORF">SNE40_014265</name>
</gene>
<dbReference type="EMBL" id="JAZGQO010000010">
    <property type="protein sequence ID" value="KAK6175888.1"/>
    <property type="molecule type" value="Genomic_DNA"/>
</dbReference>
<accession>A0AAN8PIU3</accession>
<protein>
    <submittedName>
        <fullName evidence="1">Uncharacterized protein</fullName>
    </submittedName>
</protein>